<feature type="domain" description="Glycosyltransferase 2-like" evidence="1">
    <location>
        <begin position="44"/>
        <end position="223"/>
    </location>
</feature>
<dbReference type="InterPro" id="IPR001173">
    <property type="entry name" value="Glyco_trans_2-like"/>
</dbReference>
<dbReference type="InterPro" id="IPR029044">
    <property type="entry name" value="Nucleotide-diphossugar_trans"/>
</dbReference>
<sequence>MEEVKKRFNGAVSCHQGNNFDPHLLNRLTVVNSTSLRQDKIACIIASYNYGRYLIEAIESVLRQTILPNEILITDDCSDDETQEIAEFYMANHPDLISYNRNSENMGVVDHFNKAISLVSSEYIFFLGADNRILSNYIEETSKILDSNKNIAIAYTDYAFFGARARLKYETLTEDRKGGIVDGTYFQVNFGEYNTKSELLNSLKKSNFIHGSSMFKKKSFAEVGGYLKTDLPEDYNLFLRIIEKGWSAKKAAKTNLEYRQHSIGQANDVLSLQNKMLFYKNSALSAQKKYVKLSKNKSKFENSYLFKVSFFLFRTLSFLRKNSLSPKKIIKKTYSLFSK</sequence>
<dbReference type="PANTHER" id="PTHR43685">
    <property type="entry name" value="GLYCOSYLTRANSFERASE"/>
    <property type="match status" value="1"/>
</dbReference>
<evidence type="ECO:0000259" key="1">
    <source>
        <dbReference type="Pfam" id="PF00535"/>
    </source>
</evidence>
<gene>
    <name evidence="2" type="ORF">HC175_12055</name>
</gene>
<dbReference type="CDD" id="cd00761">
    <property type="entry name" value="Glyco_tranf_GTA_type"/>
    <property type="match status" value="1"/>
</dbReference>
<dbReference type="SUPFAM" id="SSF53448">
    <property type="entry name" value="Nucleotide-diphospho-sugar transferases"/>
    <property type="match status" value="1"/>
</dbReference>
<proteinExistence type="predicted"/>
<dbReference type="InterPro" id="IPR050834">
    <property type="entry name" value="Glycosyltransf_2"/>
</dbReference>
<dbReference type="Gene3D" id="3.90.550.10">
    <property type="entry name" value="Spore Coat Polysaccharide Biosynthesis Protein SpsA, Chain A"/>
    <property type="match status" value="1"/>
</dbReference>
<comment type="caution">
    <text evidence="2">The sequence shown here is derived from an EMBL/GenBank/DDBJ whole genome shotgun (WGS) entry which is preliminary data.</text>
</comment>
<organism evidence="2 3">
    <name type="scientific">Salinimicrobium oceani</name>
    <dbReference type="NCBI Taxonomy" id="2722702"/>
    <lineage>
        <taxon>Bacteria</taxon>
        <taxon>Pseudomonadati</taxon>
        <taxon>Bacteroidota</taxon>
        <taxon>Flavobacteriia</taxon>
        <taxon>Flavobacteriales</taxon>
        <taxon>Flavobacteriaceae</taxon>
        <taxon>Salinimicrobium</taxon>
    </lineage>
</organism>
<reference evidence="2 3" key="1">
    <citation type="submission" date="2020-03" db="EMBL/GenBank/DDBJ databases">
        <title>Salinimicrobium sp. nov, isolated from SCS.</title>
        <authorList>
            <person name="Cao W.R."/>
        </authorList>
    </citation>
    <scope>NUCLEOTIDE SEQUENCE [LARGE SCALE GENOMIC DNA]</scope>
    <source>
        <strain evidence="3">J15B91</strain>
    </source>
</reference>
<dbReference type="PANTHER" id="PTHR43685:SF2">
    <property type="entry name" value="GLYCOSYLTRANSFERASE 2-LIKE DOMAIN-CONTAINING PROTEIN"/>
    <property type="match status" value="1"/>
</dbReference>
<accession>A0ABX1CZH0</accession>
<name>A0ABX1CZH0_9FLAO</name>
<dbReference type="Pfam" id="PF00535">
    <property type="entry name" value="Glycos_transf_2"/>
    <property type="match status" value="1"/>
</dbReference>
<evidence type="ECO:0000313" key="2">
    <source>
        <dbReference type="EMBL" id="NJW53652.1"/>
    </source>
</evidence>
<dbReference type="Proteomes" id="UP000703674">
    <property type="component" value="Unassembled WGS sequence"/>
</dbReference>
<keyword evidence="3" id="KW-1185">Reference proteome</keyword>
<dbReference type="EMBL" id="JAAVJR010000007">
    <property type="protein sequence ID" value="NJW53652.1"/>
    <property type="molecule type" value="Genomic_DNA"/>
</dbReference>
<protein>
    <submittedName>
        <fullName evidence="2">Glycosyltransferase family 2 protein</fullName>
    </submittedName>
</protein>
<evidence type="ECO:0000313" key="3">
    <source>
        <dbReference type="Proteomes" id="UP000703674"/>
    </source>
</evidence>